<evidence type="ECO:0000313" key="4">
    <source>
        <dbReference type="RefSeq" id="XP_042566181.1"/>
    </source>
</evidence>
<name>A0A8M1KQM7_CLUHA</name>
<feature type="region of interest" description="Disordered" evidence="1">
    <location>
        <begin position="130"/>
        <end position="163"/>
    </location>
</feature>
<dbReference type="AlphaFoldDB" id="A0A8M1KQM7"/>
<dbReference type="RefSeq" id="XP_042566182.1">
    <property type="nucleotide sequence ID" value="XM_042710248.1"/>
</dbReference>
<evidence type="ECO:0000313" key="6">
    <source>
        <dbReference type="RefSeq" id="XP_042566183.1"/>
    </source>
</evidence>
<protein>
    <submittedName>
        <fullName evidence="3 4">Transcription termination factor 1-like</fullName>
    </submittedName>
</protein>
<dbReference type="RefSeq" id="XP_042566181.1">
    <property type="nucleotide sequence ID" value="XM_042710247.1"/>
</dbReference>
<dbReference type="GO" id="GO:0003682">
    <property type="term" value="F:chromatin binding"/>
    <property type="evidence" value="ECO:0007669"/>
    <property type="project" value="TreeGrafter"/>
</dbReference>
<keyword evidence="2" id="KW-1185">Reference proteome</keyword>
<reference evidence="3 4" key="1">
    <citation type="submission" date="2025-04" db="UniProtKB">
        <authorList>
            <consortium name="RefSeq"/>
        </authorList>
    </citation>
    <scope>IDENTIFICATION</scope>
</reference>
<feature type="compositionally biased region" description="Polar residues" evidence="1">
    <location>
        <begin position="138"/>
        <end position="152"/>
    </location>
</feature>
<dbReference type="Proteomes" id="UP000515152">
    <property type="component" value="Chromosome 17"/>
</dbReference>
<evidence type="ECO:0000313" key="5">
    <source>
        <dbReference type="RefSeq" id="XP_042566182.1"/>
    </source>
</evidence>
<dbReference type="GO" id="GO:0006363">
    <property type="term" value="P:termination of RNA polymerase I transcription"/>
    <property type="evidence" value="ECO:0007669"/>
    <property type="project" value="TreeGrafter"/>
</dbReference>
<dbReference type="GeneID" id="122133646"/>
<dbReference type="RefSeq" id="XP_042566180.1">
    <property type="nucleotide sequence ID" value="XM_042710246.1"/>
</dbReference>
<dbReference type="RefSeq" id="XP_042566183.1">
    <property type="nucleotide sequence ID" value="XM_042710249.1"/>
</dbReference>
<dbReference type="PANTHER" id="PTHR46760:SF1">
    <property type="entry name" value="TRANSCRIPTION TERMINATION FACTOR 1"/>
    <property type="match status" value="1"/>
</dbReference>
<organism evidence="2 5">
    <name type="scientific">Clupea harengus</name>
    <name type="common">Atlantic herring</name>
    <dbReference type="NCBI Taxonomy" id="7950"/>
    <lineage>
        <taxon>Eukaryota</taxon>
        <taxon>Metazoa</taxon>
        <taxon>Chordata</taxon>
        <taxon>Craniata</taxon>
        <taxon>Vertebrata</taxon>
        <taxon>Euteleostomi</taxon>
        <taxon>Actinopterygii</taxon>
        <taxon>Neopterygii</taxon>
        <taxon>Teleostei</taxon>
        <taxon>Clupei</taxon>
        <taxon>Clupeiformes</taxon>
        <taxon>Clupeoidei</taxon>
        <taxon>Clupeidae</taxon>
        <taxon>Clupea</taxon>
    </lineage>
</organism>
<dbReference type="PANTHER" id="PTHR46760">
    <property type="entry name" value="TRANSCRIPTION TERMINATION FACTOR 1"/>
    <property type="match status" value="1"/>
</dbReference>
<dbReference type="KEGG" id="char:122133646"/>
<evidence type="ECO:0000256" key="1">
    <source>
        <dbReference type="SAM" id="MobiDB-lite"/>
    </source>
</evidence>
<sequence>MDLYKKLSWRCVAKQVRTRSWWHCKQKWMTYLMGKMKTGRKIHGRKSIEGQIQLIKAINEMALEETGDIVWDDLTHLFGNTTPDYLQNKFYKLKVTYVPDWNRTSFCDIIDFLYEKTLPKLEEDLKGCKDAEEPAETRQLTSCQRSYPTSETPQRHPHSSPEDFVTLCVK</sequence>
<gene>
    <name evidence="3 4 5 6" type="primary">LOC122133646</name>
</gene>
<proteinExistence type="predicted"/>
<evidence type="ECO:0000313" key="2">
    <source>
        <dbReference type="Proteomes" id="UP000515152"/>
    </source>
</evidence>
<accession>A0A8M1KQM7</accession>
<dbReference type="InterPro" id="IPR053078">
    <property type="entry name" value="TTF1-like"/>
</dbReference>
<evidence type="ECO:0000313" key="3">
    <source>
        <dbReference type="RefSeq" id="XP_042566180.1"/>
    </source>
</evidence>
<dbReference type="GO" id="GO:0005730">
    <property type="term" value="C:nucleolus"/>
    <property type="evidence" value="ECO:0007669"/>
    <property type="project" value="TreeGrafter"/>
</dbReference>
<dbReference type="OrthoDB" id="5812619at2759"/>